<accession>A0ABY7DMU9</accession>
<dbReference type="EMBL" id="CP111013">
    <property type="protein sequence ID" value="WAQ97393.1"/>
    <property type="molecule type" value="Genomic_DNA"/>
</dbReference>
<feature type="compositionally biased region" description="Basic and acidic residues" evidence="1">
    <location>
        <begin position="440"/>
        <end position="458"/>
    </location>
</feature>
<name>A0ABY7DMU9_MYAAR</name>
<feature type="region of interest" description="Disordered" evidence="1">
    <location>
        <begin position="1"/>
        <end position="38"/>
    </location>
</feature>
<feature type="region of interest" description="Disordered" evidence="1">
    <location>
        <begin position="440"/>
        <end position="465"/>
    </location>
</feature>
<sequence>MGAQTDHDCISTPGSLYTLDDSDSDWAPDSPPSAANMPCSEHEEAKFIVYESCLNDLLTTCTSCDKCTSIQKCAIGTRLIVKIICYACEYTKVWYSQKMCGRMPAGNLLLSGAILFSGESPSKIVLQLPAVVFGSHCVGSLEVAADGRCCFLGHTAKYLSYTLLDIVLRKSLLKDIQKLSPEGQTSGLEGFHSLVCGFATKNLHFHHAQMEVRMLIAAMHWNKNSSRAQQKTKDGRQMFKISFPKGRKQDGVASAVKEKQTYDYVSTLLAAVLKLRQTRETHEKARLERNKLEEERKRHQPMADGKQKRRYQLFLGFKRHHEIEQIVLRKALLKDIQKLSPEGQTSGLEGFHSLVCGFATKNLHFHHAQMEVRMLIAAMHWNENSSRAQQKTKDGRQMFKISFPKGRKQDGVASAVKEKQTYDYVSTLLAALLKLRQTRETHEKARLERNKLEEERKRPQPMADGKQKRCKIDILQLRGLWRYCKAISPHDICAFANCGLAETLNYSDMQGPGLEDITGGVEGGVNANLESAKNADGGLHDL</sequence>
<evidence type="ECO:0000256" key="1">
    <source>
        <dbReference type="SAM" id="MobiDB-lite"/>
    </source>
</evidence>
<organism evidence="2 3">
    <name type="scientific">Mya arenaria</name>
    <name type="common">Soft-shell clam</name>
    <dbReference type="NCBI Taxonomy" id="6604"/>
    <lineage>
        <taxon>Eukaryota</taxon>
        <taxon>Metazoa</taxon>
        <taxon>Spiralia</taxon>
        <taxon>Lophotrochozoa</taxon>
        <taxon>Mollusca</taxon>
        <taxon>Bivalvia</taxon>
        <taxon>Autobranchia</taxon>
        <taxon>Heteroconchia</taxon>
        <taxon>Euheterodonta</taxon>
        <taxon>Imparidentia</taxon>
        <taxon>Neoheterodontei</taxon>
        <taxon>Myida</taxon>
        <taxon>Myoidea</taxon>
        <taxon>Myidae</taxon>
        <taxon>Mya</taxon>
    </lineage>
</organism>
<reference evidence="2" key="1">
    <citation type="submission" date="2022-11" db="EMBL/GenBank/DDBJ databases">
        <title>Centuries of genome instability and evolution in soft-shell clam transmissible cancer (bioRxiv).</title>
        <authorList>
            <person name="Hart S.F.M."/>
            <person name="Yonemitsu M.A."/>
            <person name="Giersch R.M."/>
            <person name="Beal B.F."/>
            <person name="Arriagada G."/>
            <person name="Davis B.W."/>
            <person name="Ostrander E.A."/>
            <person name="Goff S.P."/>
            <person name="Metzger M.J."/>
        </authorList>
    </citation>
    <scope>NUCLEOTIDE SEQUENCE</scope>
    <source>
        <strain evidence="2">MELC-2E11</strain>
        <tissue evidence="2">Siphon/mantle</tissue>
    </source>
</reference>
<protein>
    <submittedName>
        <fullName evidence="2">Uncharacterized protein</fullName>
    </submittedName>
</protein>
<dbReference type="PANTHER" id="PTHR31751:SF42">
    <property type="entry name" value="PROTEIN CBG10204"/>
    <property type="match status" value="1"/>
</dbReference>
<evidence type="ECO:0000313" key="2">
    <source>
        <dbReference type="EMBL" id="WAQ97393.1"/>
    </source>
</evidence>
<gene>
    <name evidence="2" type="ORF">MAR_030083</name>
</gene>
<evidence type="ECO:0000313" key="3">
    <source>
        <dbReference type="Proteomes" id="UP001164746"/>
    </source>
</evidence>
<proteinExistence type="predicted"/>
<dbReference type="Proteomes" id="UP001164746">
    <property type="component" value="Chromosome 2"/>
</dbReference>
<keyword evidence="3" id="KW-1185">Reference proteome</keyword>
<dbReference type="PANTHER" id="PTHR31751">
    <property type="entry name" value="SI:CH211-108C17.2-RELATED-RELATED"/>
    <property type="match status" value="1"/>
</dbReference>